<evidence type="ECO:0000313" key="7">
    <source>
        <dbReference type="Proteomes" id="UP000626092"/>
    </source>
</evidence>
<evidence type="ECO:0000313" key="6">
    <source>
        <dbReference type="EMBL" id="KAF7135237.1"/>
    </source>
</evidence>
<keyword evidence="3" id="KW-0378">Hydrolase</keyword>
<organism evidence="6 7">
    <name type="scientific">Rhododendron simsii</name>
    <name type="common">Sims's rhododendron</name>
    <dbReference type="NCBI Taxonomy" id="118357"/>
    <lineage>
        <taxon>Eukaryota</taxon>
        <taxon>Viridiplantae</taxon>
        <taxon>Streptophyta</taxon>
        <taxon>Embryophyta</taxon>
        <taxon>Tracheophyta</taxon>
        <taxon>Spermatophyta</taxon>
        <taxon>Magnoliopsida</taxon>
        <taxon>eudicotyledons</taxon>
        <taxon>Gunneridae</taxon>
        <taxon>Pentapetalae</taxon>
        <taxon>asterids</taxon>
        <taxon>Ericales</taxon>
        <taxon>Ericaceae</taxon>
        <taxon>Ericoideae</taxon>
        <taxon>Rhodoreae</taxon>
        <taxon>Rhododendron</taxon>
    </lineage>
</organism>
<dbReference type="InterPro" id="IPR038765">
    <property type="entry name" value="Papain-like_cys_pep_sf"/>
</dbReference>
<dbReference type="EMBL" id="WJXA01000008">
    <property type="protein sequence ID" value="KAF7135237.1"/>
    <property type="molecule type" value="Genomic_DNA"/>
</dbReference>
<keyword evidence="7" id="KW-1185">Reference proteome</keyword>
<feature type="compositionally biased region" description="Basic and acidic residues" evidence="4">
    <location>
        <begin position="112"/>
        <end position="127"/>
    </location>
</feature>
<dbReference type="Proteomes" id="UP000626092">
    <property type="component" value="Unassembled WGS sequence"/>
</dbReference>
<evidence type="ECO:0000259" key="5">
    <source>
        <dbReference type="Pfam" id="PF02902"/>
    </source>
</evidence>
<dbReference type="InterPro" id="IPR003653">
    <property type="entry name" value="Peptidase_C48_C"/>
</dbReference>
<proteinExistence type="inferred from homology"/>
<dbReference type="Gene3D" id="3.40.395.10">
    <property type="entry name" value="Adenoviral Proteinase, Chain A"/>
    <property type="match status" value="1"/>
</dbReference>
<comment type="similarity">
    <text evidence="1">Belongs to the peptidase C48 family.</text>
</comment>
<dbReference type="Pfam" id="PF02902">
    <property type="entry name" value="Peptidase_C48"/>
    <property type="match status" value="1"/>
</dbReference>
<feature type="region of interest" description="Disordered" evidence="4">
    <location>
        <begin position="109"/>
        <end position="155"/>
    </location>
</feature>
<evidence type="ECO:0000256" key="4">
    <source>
        <dbReference type="SAM" id="MobiDB-lite"/>
    </source>
</evidence>
<dbReference type="OrthoDB" id="1693813at2759"/>
<protein>
    <recommendedName>
        <fullName evidence="5">Ubiquitin-like protease family profile domain-containing protein</fullName>
    </recommendedName>
</protein>
<gene>
    <name evidence="6" type="ORF">RHSIM_Rhsim08G0133000</name>
</gene>
<evidence type="ECO:0000256" key="1">
    <source>
        <dbReference type="ARBA" id="ARBA00005234"/>
    </source>
</evidence>
<dbReference type="SUPFAM" id="SSF54001">
    <property type="entry name" value="Cysteine proteinases"/>
    <property type="match status" value="1"/>
</dbReference>
<evidence type="ECO:0000256" key="3">
    <source>
        <dbReference type="ARBA" id="ARBA00022801"/>
    </source>
</evidence>
<comment type="caution">
    <text evidence="6">The sequence shown here is derived from an EMBL/GenBank/DDBJ whole genome shotgun (WGS) entry which is preliminary data.</text>
</comment>
<dbReference type="AlphaFoldDB" id="A0A834GHP5"/>
<dbReference type="GO" id="GO:0008234">
    <property type="term" value="F:cysteine-type peptidase activity"/>
    <property type="evidence" value="ECO:0007669"/>
    <property type="project" value="InterPro"/>
</dbReference>
<accession>A0A834GHP5</accession>
<feature type="domain" description="Ubiquitin-like protease family profile" evidence="5">
    <location>
        <begin position="377"/>
        <end position="447"/>
    </location>
</feature>
<name>A0A834GHP5_RHOSS</name>
<dbReference type="GO" id="GO:0006508">
    <property type="term" value="P:proteolysis"/>
    <property type="evidence" value="ECO:0007669"/>
    <property type="project" value="UniProtKB-KW"/>
</dbReference>
<keyword evidence="2" id="KW-0645">Protease</keyword>
<reference evidence="6" key="1">
    <citation type="submission" date="2019-11" db="EMBL/GenBank/DDBJ databases">
        <authorList>
            <person name="Liu Y."/>
            <person name="Hou J."/>
            <person name="Li T.-Q."/>
            <person name="Guan C.-H."/>
            <person name="Wu X."/>
            <person name="Wu H.-Z."/>
            <person name="Ling F."/>
            <person name="Zhang R."/>
            <person name="Shi X.-G."/>
            <person name="Ren J.-P."/>
            <person name="Chen E.-F."/>
            <person name="Sun J.-M."/>
        </authorList>
    </citation>
    <scope>NUCLEOTIDE SEQUENCE</scope>
    <source>
        <strain evidence="6">Adult_tree_wgs_1</strain>
        <tissue evidence="6">Leaves</tissue>
    </source>
</reference>
<evidence type="ECO:0000256" key="2">
    <source>
        <dbReference type="ARBA" id="ARBA00022670"/>
    </source>
</evidence>
<sequence>MFKKRDVKEVDNRKDALAFLLIDFDKEEMAMNVGNVGVPLIQSWTTNLIMERIAKEENLELVDPISGQFPQPCLLQPEAQKAYHTLQKSFLEQMQHIIIMDAALMGHVSETTTEKSPSKGKDVREMDSPLDDDACHEIPSSSTSTPKKARKGVAVDEIDEDSISSFENIQNAHDMPLYTPEHRMDDVVHTSIMDKCGSQMGVAIDQQKLNMEEEVQVQEEVVENLRKVNGEGEQVEVQVYVDGVVQERALTRPSKKRGNKIVKAGKATRTPYVAESEVKESKFIKEESQFIEYVMKPARKKEDMAGLISMDGMTFNPSRTDLQNVFKERGQMSNLVINIVLLNLCTSNGKMSIAFPPGPTPHLRVVVSVDFVGHMATCEHWFCVVINLVDKRIDVLDSMNVKTDEKTSAIADVVSALFNVLKRTRPMDYPRKNWIIHHPDVPQQNNMFMEHWTGGRMNTSELEANMGIDMRMRLLIRFILSPHNKRRDDVLQKCR</sequence>